<proteinExistence type="predicted"/>
<accession>A0A7R9K9Q4</accession>
<reference evidence="1" key="1">
    <citation type="submission" date="2020-11" db="EMBL/GenBank/DDBJ databases">
        <authorList>
            <person name="Tran Van P."/>
        </authorList>
    </citation>
    <scope>NUCLEOTIDE SEQUENCE</scope>
</reference>
<dbReference type="InterPro" id="IPR036179">
    <property type="entry name" value="Ig-like_dom_sf"/>
</dbReference>
<name>A0A7R9K9Q4_TIMGE</name>
<evidence type="ECO:0008006" key="2">
    <source>
        <dbReference type="Google" id="ProtNLM"/>
    </source>
</evidence>
<dbReference type="Gene3D" id="2.60.40.10">
    <property type="entry name" value="Immunoglobulins"/>
    <property type="match status" value="1"/>
</dbReference>
<evidence type="ECO:0000313" key="1">
    <source>
        <dbReference type="EMBL" id="CAD7608355.1"/>
    </source>
</evidence>
<dbReference type="EMBL" id="OE845834">
    <property type="protein sequence ID" value="CAD7608355.1"/>
    <property type="molecule type" value="Genomic_DNA"/>
</dbReference>
<dbReference type="SUPFAM" id="SSF48726">
    <property type="entry name" value="Immunoglobulin"/>
    <property type="match status" value="1"/>
</dbReference>
<organism evidence="1">
    <name type="scientific">Timema genevievae</name>
    <name type="common">Walking stick</name>
    <dbReference type="NCBI Taxonomy" id="629358"/>
    <lineage>
        <taxon>Eukaryota</taxon>
        <taxon>Metazoa</taxon>
        <taxon>Ecdysozoa</taxon>
        <taxon>Arthropoda</taxon>
        <taxon>Hexapoda</taxon>
        <taxon>Insecta</taxon>
        <taxon>Pterygota</taxon>
        <taxon>Neoptera</taxon>
        <taxon>Polyneoptera</taxon>
        <taxon>Phasmatodea</taxon>
        <taxon>Timematodea</taxon>
        <taxon>Timematoidea</taxon>
        <taxon>Timematidae</taxon>
        <taxon>Timema</taxon>
    </lineage>
</organism>
<dbReference type="AlphaFoldDB" id="A0A7R9K9Q4"/>
<dbReference type="InterPro" id="IPR013783">
    <property type="entry name" value="Ig-like_fold"/>
</dbReference>
<protein>
    <recommendedName>
        <fullName evidence="2">Immunoglobulin I-set domain-containing protein</fullName>
    </recommendedName>
</protein>
<sequence length="271" mass="30240">MKEKRLFWLTNSAPIWPVCNMASTRRTLRGPTWIKLTVRGLTLRLQARLVREIRTSDCLNAQIYVRRQKCFGEKYESVTMDNGYNKYMMLKVRSVSKGDFGSYKCVAKNSLGETDGLIKLDGEYKCVCGQELTRGDRRTHQTGRDSGAFHDVHVHSHSRHDAHLFEEESVLFSPGSVLFSPGSALFSPGSVLFSPGSVLFSPGSVLFSPGSALFSPGSALFSPGSVLFSPGSALFSPGQRYRKQWKPRLEGGNRSRDYEVEGWRDSGKVEV</sequence>
<gene>
    <name evidence="1" type="ORF">TGEB3V08_LOCUS10363</name>
</gene>